<sequence length="174" mass="20334">LAVEEGKEKLKRQREEIIKSISRELPFIIRKFTGIQRLSRKLGFKDIDLKDSYFPKLTFRYRSHQGRVNKAYDFIFNIENLNDLIEYLSKKIKFKKSVAGQRALMTPKLRDEIKARDNNACQICGLSTKDEPNLLLEIDHIIPLSKGGMTTEDNLQTLCWKCNRSKGSKIYKHI</sequence>
<comment type="caution">
    <text evidence="2">The sequence shown here is derived from an EMBL/GenBank/DDBJ whole genome shotgun (WGS) entry which is preliminary data.</text>
</comment>
<dbReference type="AlphaFoldDB" id="W1Y6B3"/>
<feature type="domain" description="HNH nuclease" evidence="1">
    <location>
        <begin position="108"/>
        <end position="164"/>
    </location>
</feature>
<dbReference type="PANTHER" id="PTHR33877:SF1">
    <property type="entry name" value="TYPE IV METHYL-DIRECTED RESTRICTION ENZYME ECOKMCRA"/>
    <property type="match status" value="1"/>
</dbReference>
<organism evidence="2">
    <name type="scientific">human gut metagenome</name>
    <dbReference type="NCBI Taxonomy" id="408170"/>
    <lineage>
        <taxon>unclassified sequences</taxon>
        <taxon>metagenomes</taxon>
        <taxon>organismal metagenomes</taxon>
    </lineage>
</organism>
<evidence type="ECO:0000259" key="1">
    <source>
        <dbReference type="SMART" id="SM00507"/>
    </source>
</evidence>
<proteinExistence type="predicted"/>
<dbReference type="GO" id="GO:0003676">
    <property type="term" value="F:nucleic acid binding"/>
    <property type="evidence" value="ECO:0007669"/>
    <property type="project" value="InterPro"/>
</dbReference>
<dbReference type="CDD" id="cd00085">
    <property type="entry name" value="HNHc"/>
    <property type="match status" value="1"/>
</dbReference>
<dbReference type="GO" id="GO:0004519">
    <property type="term" value="F:endonuclease activity"/>
    <property type="evidence" value="ECO:0007669"/>
    <property type="project" value="UniProtKB-KW"/>
</dbReference>
<dbReference type="InterPro" id="IPR002711">
    <property type="entry name" value="HNH"/>
</dbReference>
<dbReference type="Gene3D" id="1.10.30.50">
    <property type="match status" value="1"/>
</dbReference>
<dbReference type="SMART" id="SM00507">
    <property type="entry name" value="HNHc"/>
    <property type="match status" value="1"/>
</dbReference>
<keyword evidence="2" id="KW-0378">Hydrolase</keyword>
<accession>W1Y6B3</accession>
<reference evidence="2" key="1">
    <citation type="submission" date="2013-12" db="EMBL/GenBank/DDBJ databases">
        <title>A Varibaculum cambriense genome reconstructed from a premature infant gut community with otherwise low bacterial novelty that shifts toward anaerobic metabolism during the third week of life.</title>
        <authorList>
            <person name="Brown C.T."/>
            <person name="Sharon I."/>
            <person name="Thomas B.C."/>
            <person name="Castelle C.J."/>
            <person name="Morowitz M.J."/>
            <person name="Banfield J.F."/>
        </authorList>
    </citation>
    <scope>NUCLEOTIDE SEQUENCE</scope>
</reference>
<keyword evidence="2" id="KW-0255">Endonuclease</keyword>
<dbReference type="Pfam" id="PF01844">
    <property type="entry name" value="HNH"/>
    <property type="match status" value="1"/>
</dbReference>
<dbReference type="InterPro" id="IPR052892">
    <property type="entry name" value="NA-targeting_endonuclease"/>
</dbReference>
<name>W1Y6B3_9ZZZZ</name>
<gene>
    <name evidence="2" type="ORF">Q604_UNBC07770G0005</name>
</gene>
<evidence type="ECO:0000313" key="2">
    <source>
        <dbReference type="EMBL" id="ETJ38082.1"/>
    </source>
</evidence>
<dbReference type="GO" id="GO:0008270">
    <property type="term" value="F:zinc ion binding"/>
    <property type="evidence" value="ECO:0007669"/>
    <property type="project" value="InterPro"/>
</dbReference>
<feature type="non-terminal residue" evidence="2">
    <location>
        <position position="1"/>
    </location>
</feature>
<dbReference type="EMBL" id="AZMM01007770">
    <property type="protein sequence ID" value="ETJ38082.1"/>
    <property type="molecule type" value="Genomic_DNA"/>
</dbReference>
<dbReference type="InterPro" id="IPR003615">
    <property type="entry name" value="HNH_nuc"/>
</dbReference>
<dbReference type="PANTHER" id="PTHR33877">
    <property type="entry name" value="SLL1193 PROTEIN"/>
    <property type="match status" value="1"/>
</dbReference>
<protein>
    <submittedName>
        <fullName evidence="2">HNH endonuclease protein</fullName>
    </submittedName>
</protein>
<keyword evidence="2" id="KW-0540">Nuclease</keyword>